<proteinExistence type="predicted"/>
<dbReference type="Proteomes" id="UP000007934">
    <property type="component" value="Chromosome"/>
</dbReference>
<dbReference type="GO" id="GO:0004519">
    <property type="term" value="F:endonuclease activity"/>
    <property type="evidence" value="ECO:0007669"/>
    <property type="project" value="UniProtKB-KW"/>
</dbReference>
<dbReference type="HOGENOM" id="CLU_2734478_0_0_7"/>
<gene>
    <name evidence="1" type="ordered locus">Hfelis_04490</name>
</gene>
<keyword evidence="1" id="KW-0255">Endonuclease</keyword>
<dbReference type="KEGG" id="hfe:HFELIS_04490"/>
<keyword evidence="1" id="KW-0540">Nuclease</keyword>
<keyword evidence="2" id="KW-1185">Reference proteome</keyword>
<keyword evidence="1" id="KW-0378">Hydrolase</keyword>
<accession>E7A9K7</accession>
<dbReference type="STRING" id="936155.HFELIS_04490"/>
<sequence length="71" mass="8079">MSNPNNALANWLLKTVLRLQEGELTAYEKMQILGLDCVVIEKIQEGVYSIDIRPLGSYEKFIQDCMGVEFV</sequence>
<name>E7A9K7_HELFC</name>
<organism evidence="1 2">
    <name type="scientific">Helicobacter felis (strain ATCC 49179 / CCUG 28539 / NCTC 12436 / CS1)</name>
    <dbReference type="NCBI Taxonomy" id="936155"/>
    <lineage>
        <taxon>Bacteria</taxon>
        <taxon>Pseudomonadati</taxon>
        <taxon>Campylobacterota</taxon>
        <taxon>Epsilonproteobacteria</taxon>
        <taxon>Campylobacterales</taxon>
        <taxon>Helicobacteraceae</taxon>
        <taxon>Helicobacter</taxon>
    </lineage>
</organism>
<protein>
    <submittedName>
        <fullName evidence="1">Restriction endonuclease</fullName>
    </submittedName>
</protein>
<evidence type="ECO:0000313" key="1">
    <source>
        <dbReference type="EMBL" id="CBY82533.1"/>
    </source>
</evidence>
<reference evidence="1 2" key="1">
    <citation type="journal article" date="2011" name="Genome Biol. Evol.">
        <title>Comparative whole genome sequence analysis of the carcinogenic bacterial model pathogen Helicobacter felis.</title>
        <authorList>
            <person name="Arnold I.C."/>
            <person name="Zigova Z."/>
            <person name="Holden M."/>
            <person name="Lawley T.D."/>
            <person name="Rad R."/>
            <person name="Dougan G."/>
            <person name="Falkow S."/>
            <person name="Bentley S.D."/>
            <person name="Muller A."/>
        </authorList>
    </citation>
    <scope>NUCLEOTIDE SEQUENCE [LARGE SCALE GENOMIC DNA]</scope>
    <source>
        <strain evidence="2">ATCC 49179 / CCUG 28539 / NCTC 12436 / CS1</strain>
    </source>
</reference>
<evidence type="ECO:0000313" key="2">
    <source>
        <dbReference type="Proteomes" id="UP000007934"/>
    </source>
</evidence>
<dbReference type="EMBL" id="FQ670179">
    <property type="protein sequence ID" value="CBY82533.1"/>
    <property type="molecule type" value="Genomic_DNA"/>
</dbReference>
<dbReference type="AlphaFoldDB" id="E7A9K7"/>